<dbReference type="InterPro" id="IPR049177">
    <property type="entry name" value="MgtC_SapB_SrpB_YhiD_N"/>
</dbReference>
<keyword evidence="5 7" id="KW-1133">Transmembrane helix</keyword>
<evidence type="ECO:0000256" key="6">
    <source>
        <dbReference type="ARBA" id="ARBA00023136"/>
    </source>
</evidence>
<dbReference type="OrthoDB" id="9811198at2"/>
<evidence type="ECO:0000256" key="5">
    <source>
        <dbReference type="ARBA" id="ARBA00022989"/>
    </source>
</evidence>
<dbReference type="Pfam" id="PF02308">
    <property type="entry name" value="MgtC"/>
    <property type="match status" value="1"/>
</dbReference>
<evidence type="ECO:0000313" key="9">
    <source>
        <dbReference type="EMBL" id="PZE17819.1"/>
    </source>
</evidence>
<dbReference type="GO" id="GO:0005886">
    <property type="term" value="C:plasma membrane"/>
    <property type="evidence" value="ECO:0007669"/>
    <property type="project" value="UniProtKB-SubCell"/>
</dbReference>
<feature type="transmembrane region" description="Helical" evidence="7">
    <location>
        <begin position="38"/>
        <end position="57"/>
    </location>
</feature>
<comment type="similarity">
    <text evidence="2">Belongs to the MgtC/SapB family.</text>
</comment>
<evidence type="ECO:0000256" key="1">
    <source>
        <dbReference type="ARBA" id="ARBA00004651"/>
    </source>
</evidence>
<keyword evidence="4 7" id="KW-0812">Transmembrane</keyword>
<feature type="domain" description="MgtC/SapB/SrpB/YhiD N-terminal" evidence="8">
    <location>
        <begin position="18"/>
        <end position="138"/>
    </location>
</feature>
<feature type="transmembrane region" description="Helical" evidence="7">
    <location>
        <begin position="12"/>
        <end position="29"/>
    </location>
</feature>
<organism evidence="9 10">
    <name type="scientific">Putridiphycobacter roseus</name>
    <dbReference type="NCBI Taxonomy" id="2219161"/>
    <lineage>
        <taxon>Bacteria</taxon>
        <taxon>Pseudomonadati</taxon>
        <taxon>Bacteroidota</taxon>
        <taxon>Flavobacteriia</taxon>
        <taxon>Flavobacteriales</taxon>
        <taxon>Crocinitomicaceae</taxon>
        <taxon>Putridiphycobacter</taxon>
    </lineage>
</organism>
<feature type="transmembrane region" description="Helical" evidence="7">
    <location>
        <begin position="69"/>
        <end position="87"/>
    </location>
</feature>
<sequence>MFEFINVYITPLDLKSCLVAILCGFLIGVDRQVKGKPAGIRTSILVCLGAYTFVVIAGSFENEASPSRVIGQVVSGIGFLGAGLILAKDGLIHGVTSAAIIWLLAGIGCLIGIGKSESALFLTLLALFILVGINLLEKVFEKLKQGFHK</sequence>
<name>A0A2W1MZZ9_9FLAO</name>
<keyword evidence="6 7" id="KW-0472">Membrane</keyword>
<gene>
    <name evidence="9" type="ORF">DNU06_04150</name>
</gene>
<reference evidence="9 10" key="1">
    <citation type="submission" date="2018-06" db="EMBL/GenBank/DDBJ databases">
        <title>The draft genome sequence of Crocinitomix sp. SM1701.</title>
        <authorList>
            <person name="Zhang X."/>
        </authorList>
    </citation>
    <scope>NUCLEOTIDE SEQUENCE [LARGE SCALE GENOMIC DNA]</scope>
    <source>
        <strain evidence="9 10">SM1701</strain>
    </source>
</reference>
<dbReference type="AlphaFoldDB" id="A0A2W1MZZ9"/>
<dbReference type="PRINTS" id="PR01837">
    <property type="entry name" value="MGTCSAPBPROT"/>
</dbReference>
<evidence type="ECO:0000256" key="4">
    <source>
        <dbReference type="ARBA" id="ARBA00022692"/>
    </source>
</evidence>
<keyword evidence="3" id="KW-1003">Cell membrane</keyword>
<keyword evidence="10" id="KW-1185">Reference proteome</keyword>
<evidence type="ECO:0000313" key="10">
    <source>
        <dbReference type="Proteomes" id="UP000249248"/>
    </source>
</evidence>
<dbReference type="Proteomes" id="UP000249248">
    <property type="component" value="Unassembled WGS sequence"/>
</dbReference>
<evidence type="ECO:0000259" key="8">
    <source>
        <dbReference type="Pfam" id="PF02308"/>
    </source>
</evidence>
<dbReference type="EMBL" id="QKSB01000002">
    <property type="protein sequence ID" value="PZE17819.1"/>
    <property type="molecule type" value="Genomic_DNA"/>
</dbReference>
<evidence type="ECO:0000256" key="3">
    <source>
        <dbReference type="ARBA" id="ARBA00022475"/>
    </source>
</evidence>
<comment type="subcellular location">
    <subcellularLocation>
        <location evidence="1">Cell membrane</location>
        <topology evidence="1">Multi-pass membrane protein</topology>
    </subcellularLocation>
</comment>
<evidence type="ECO:0000256" key="7">
    <source>
        <dbReference type="SAM" id="Phobius"/>
    </source>
</evidence>
<feature type="transmembrane region" description="Helical" evidence="7">
    <location>
        <begin position="94"/>
        <end position="113"/>
    </location>
</feature>
<dbReference type="InterPro" id="IPR003416">
    <property type="entry name" value="MgtC/SapB/SrpB/YhiD_fam"/>
</dbReference>
<accession>A0A2W1MZZ9</accession>
<dbReference type="RefSeq" id="WP_111061970.1">
    <property type="nucleotide sequence ID" value="NZ_JBHUCU010000002.1"/>
</dbReference>
<comment type="caution">
    <text evidence="9">The sequence shown here is derived from an EMBL/GenBank/DDBJ whole genome shotgun (WGS) entry which is preliminary data.</text>
</comment>
<feature type="transmembrane region" description="Helical" evidence="7">
    <location>
        <begin position="119"/>
        <end position="136"/>
    </location>
</feature>
<dbReference type="PANTHER" id="PTHR33778">
    <property type="entry name" value="PROTEIN MGTC"/>
    <property type="match status" value="1"/>
</dbReference>
<proteinExistence type="inferred from homology"/>
<protein>
    <submittedName>
        <fullName evidence="9">MgtC/SapB family protein</fullName>
    </submittedName>
</protein>
<evidence type="ECO:0000256" key="2">
    <source>
        <dbReference type="ARBA" id="ARBA00009298"/>
    </source>
</evidence>
<dbReference type="PANTHER" id="PTHR33778:SF1">
    <property type="entry name" value="MAGNESIUM TRANSPORTER YHID-RELATED"/>
    <property type="match status" value="1"/>
</dbReference>